<protein>
    <submittedName>
        <fullName evidence="1">Uncharacterized protein</fullName>
    </submittedName>
</protein>
<proteinExistence type="predicted"/>
<sequence>MSYFKSIRTGRYLKAETDLHFDDDSFIKAGTMVEVVTPNRQYEGFVSVLFNGNVEYYSHGTFAEV</sequence>
<evidence type="ECO:0000313" key="2">
    <source>
        <dbReference type="Proteomes" id="UP000626844"/>
    </source>
</evidence>
<organism evidence="1 2">
    <name type="scientific">Metabacillus arenae</name>
    <dbReference type="NCBI Taxonomy" id="2771434"/>
    <lineage>
        <taxon>Bacteria</taxon>
        <taxon>Bacillati</taxon>
        <taxon>Bacillota</taxon>
        <taxon>Bacilli</taxon>
        <taxon>Bacillales</taxon>
        <taxon>Bacillaceae</taxon>
        <taxon>Metabacillus</taxon>
    </lineage>
</organism>
<dbReference type="Proteomes" id="UP000626844">
    <property type="component" value="Unassembled WGS sequence"/>
</dbReference>
<reference evidence="1" key="1">
    <citation type="submission" date="2020-09" db="EMBL/GenBank/DDBJ databases">
        <title>A novel bacterium of genus Bacillus, isolated from South China Sea.</title>
        <authorList>
            <person name="Huang H."/>
            <person name="Mo K."/>
            <person name="Hu Y."/>
        </authorList>
    </citation>
    <scope>NUCLEOTIDE SEQUENCE</scope>
    <source>
        <strain evidence="1">IB182487</strain>
    </source>
</reference>
<accession>A0A926NDI8</accession>
<gene>
    <name evidence="1" type="ORF">IC621_02880</name>
</gene>
<keyword evidence="2" id="KW-1185">Reference proteome</keyword>
<dbReference type="RefSeq" id="WP_191155523.1">
    <property type="nucleotide sequence ID" value="NZ_JACXAI010000002.1"/>
</dbReference>
<dbReference type="AlphaFoldDB" id="A0A926NDI8"/>
<comment type="caution">
    <text evidence="1">The sequence shown here is derived from an EMBL/GenBank/DDBJ whole genome shotgun (WGS) entry which is preliminary data.</text>
</comment>
<dbReference type="EMBL" id="JACXAI010000002">
    <property type="protein sequence ID" value="MBD1379165.1"/>
    <property type="molecule type" value="Genomic_DNA"/>
</dbReference>
<name>A0A926NDI8_9BACI</name>
<evidence type="ECO:0000313" key="1">
    <source>
        <dbReference type="EMBL" id="MBD1379165.1"/>
    </source>
</evidence>